<evidence type="ECO:0000313" key="2">
    <source>
        <dbReference type="EMBL" id="KAF5321002.1"/>
    </source>
</evidence>
<evidence type="ECO:0000313" key="3">
    <source>
        <dbReference type="Proteomes" id="UP000567179"/>
    </source>
</evidence>
<dbReference type="GO" id="GO:0035838">
    <property type="term" value="C:growing cell tip"/>
    <property type="evidence" value="ECO:0007669"/>
    <property type="project" value="TreeGrafter"/>
</dbReference>
<keyword evidence="1" id="KW-0472">Membrane</keyword>
<dbReference type="GO" id="GO:0005886">
    <property type="term" value="C:plasma membrane"/>
    <property type="evidence" value="ECO:0007669"/>
    <property type="project" value="InterPro"/>
</dbReference>
<dbReference type="PANTHER" id="PTHR28013:SF4">
    <property type="entry name" value="MARVEL DOMAIN-CONTAINING PROTEIN"/>
    <property type="match status" value="1"/>
</dbReference>
<gene>
    <name evidence="2" type="ORF">D9619_001645</name>
</gene>
<protein>
    <recommendedName>
        <fullName evidence="4">Pali-domain-containing protein</fullName>
    </recommendedName>
</protein>
<name>A0A8H5BCY4_9AGAR</name>
<reference evidence="2 3" key="1">
    <citation type="journal article" date="2020" name="ISME J.">
        <title>Uncovering the hidden diversity of litter-decomposition mechanisms in mushroom-forming fungi.</title>
        <authorList>
            <person name="Floudas D."/>
            <person name="Bentzer J."/>
            <person name="Ahren D."/>
            <person name="Johansson T."/>
            <person name="Persson P."/>
            <person name="Tunlid A."/>
        </authorList>
    </citation>
    <scope>NUCLEOTIDE SEQUENCE [LARGE SCALE GENOMIC DNA]</scope>
    <source>
        <strain evidence="2 3">CBS 101986</strain>
    </source>
</reference>
<dbReference type="AlphaFoldDB" id="A0A8H5BCY4"/>
<proteinExistence type="predicted"/>
<comment type="caution">
    <text evidence="2">The sequence shown here is derived from an EMBL/GenBank/DDBJ whole genome shotgun (WGS) entry which is preliminary data.</text>
</comment>
<organism evidence="2 3">
    <name type="scientific">Psilocybe cf. subviscida</name>
    <dbReference type="NCBI Taxonomy" id="2480587"/>
    <lineage>
        <taxon>Eukaryota</taxon>
        <taxon>Fungi</taxon>
        <taxon>Dikarya</taxon>
        <taxon>Basidiomycota</taxon>
        <taxon>Agaricomycotina</taxon>
        <taxon>Agaricomycetes</taxon>
        <taxon>Agaricomycetidae</taxon>
        <taxon>Agaricales</taxon>
        <taxon>Agaricineae</taxon>
        <taxon>Strophariaceae</taxon>
        <taxon>Psilocybe</taxon>
    </lineage>
</organism>
<evidence type="ECO:0000256" key="1">
    <source>
        <dbReference type="SAM" id="Phobius"/>
    </source>
</evidence>
<dbReference type="EMBL" id="JAACJJ010000028">
    <property type="protein sequence ID" value="KAF5321002.1"/>
    <property type="molecule type" value="Genomic_DNA"/>
</dbReference>
<dbReference type="Pfam" id="PF06687">
    <property type="entry name" value="SUR7"/>
    <property type="match status" value="1"/>
</dbReference>
<feature type="transmembrane region" description="Helical" evidence="1">
    <location>
        <begin position="206"/>
        <end position="229"/>
    </location>
</feature>
<keyword evidence="1" id="KW-0812">Transmembrane</keyword>
<keyword evidence="3" id="KW-1185">Reference proteome</keyword>
<feature type="transmembrane region" description="Helical" evidence="1">
    <location>
        <begin position="159"/>
        <end position="186"/>
    </location>
</feature>
<accession>A0A8H5BCY4</accession>
<dbReference type="OrthoDB" id="3881at2759"/>
<dbReference type="InterPro" id="IPR051380">
    <property type="entry name" value="pH-response_reg_palI/RIM9"/>
</dbReference>
<sequence length="247" mass="26740">MHFLNRFVAQMQGRNKSNSRHPYSTFLSVLLLFTAFLLFLLVSLSLPIIKPIYLFSVRSTTRTANLSLAQELRFGVWGACAVSALNQPSLLNNHAPCIGPARDFTVPPSIANLVGVPPAVLSAVSSALFVVLALHPVVTGISFLNFITAWFISSHAFAIFALVISIVNALAGTVTLAIDLAIVLVARAQHKKSNNLDFELVIGNGLWMMVAALACVWVAVVVISSRACLCFGSSHHHTHYSSDTNHY</sequence>
<keyword evidence="1" id="KW-1133">Transmembrane helix</keyword>
<evidence type="ECO:0008006" key="4">
    <source>
        <dbReference type="Google" id="ProtNLM"/>
    </source>
</evidence>
<dbReference type="PANTHER" id="PTHR28013">
    <property type="entry name" value="PROTEIN DCV1-RELATED"/>
    <property type="match status" value="1"/>
</dbReference>
<dbReference type="GO" id="GO:0032153">
    <property type="term" value="C:cell division site"/>
    <property type="evidence" value="ECO:0007669"/>
    <property type="project" value="TreeGrafter"/>
</dbReference>
<dbReference type="Proteomes" id="UP000567179">
    <property type="component" value="Unassembled WGS sequence"/>
</dbReference>
<dbReference type="InterPro" id="IPR009571">
    <property type="entry name" value="SUR7/Rim9-like_fungi"/>
</dbReference>